<dbReference type="Proteomes" id="UP000016630">
    <property type="component" value="Unassembled WGS sequence"/>
</dbReference>
<dbReference type="EMBL" id="AWUW01000137">
    <property type="protein sequence ID" value="ERJ64191.1"/>
    <property type="molecule type" value="Genomic_DNA"/>
</dbReference>
<accession>A0A0E2LNB0</accession>
<name>A0A0E2LNB0_PORGN</name>
<proteinExistence type="predicted"/>
<reference evidence="1 2" key="1">
    <citation type="submission" date="2013-06" db="EMBL/GenBank/DDBJ databases">
        <authorList>
            <person name="Weinstock G."/>
            <person name="Sodergren E."/>
            <person name="Lobos E.A."/>
            <person name="Fulton L."/>
            <person name="Fulton R."/>
            <person name="Courtney L."/>
            <person name="Fronick C."/>
            <person name="O'Laughlin M."/>
            <person name="Godfrey J."/>
            <person name="Wilson R.M."/>
            <person name="Miner T."/>
            <person name="Farmer C."/>
            <person name="Delehaunty K."/>
            <person name="Cordes M."/>
            <person name="Minx P."/>
            <person name="Tomlinson C."/>
            <person name="Chen J."/>
            <person name="Wollam A."/>
            <person name="Pepin K.H."/>
            <person name="Bhonagiri V."/>
            <person name="Zhang X."/>
            <person name="Warren W."/>
            <person name="Mitreva M."/>
            <person name="Mardis E.R."/>
            <person name="Wilson R.K."/>
        </authorList>
    </citation>
    <scope>NUCLEOTIDE SEQUENCE [LARGE SCALE GENOMIC DNA]</scope>
    <source>
        <strain evidence="1 2">F0570</strain>
    </source>
</reference>
<dbReference type="HOGENOM" id="CLU_196038_0_0_10"/>
<comment type="caution">
    <text evidence="1">The sequence shown here is derived from an EMBL/GenBank/DDBJ whole genome shotgun (WGS) entry which is preliminary data.</text>
</comment>
<dbReference type="AlphaFoldDB" id="A0A0E2LNB0"/>
<protein>
    <submittedName>
        <fullName evidence="1">Uncharacterized protein</fullName>
    </submittedName>
</protein>
<sequence>MRQKYTNLANPTNKVAQKHINTPQKWGFCASFSRSVNGSLSEVVGGEETARRSQSKLLRIKAAVWGCKNLAMSTKQYNRE</sequence>
<organism evidence="1 2">
    <name type="scientific">Porphyromonas gingivalis F0570</name>
    <dbReference type="NCBI Taxonomy" id="1227271"/>
    <lineage>
        <taxon>Bacteria</taxon>
        <taxon>Pseudomonadati</taxon>
        <taxon>Bacteroidota</taxon>
        <taxon>Bacteroidia</taxon>
        <taxon>Bacteroidales</taxon>
        <taxon>Porphyromonadaceae</taxon>
        <taxon>Porphyromonas</taxon>
    </lineage>
</organism>
<evidence type="ECO:0000313" key="2">
    <source>
        <dbReference type="Proteomes" id="UP000016630"/>
    </source>
</evidence>
<evidence type="ECO:0000313" key="1">
    <source>
        <dbReference type="EMBL" id="ERJ64191.1"/>
    </source>
</evidence>
<gene>
    <name evidence="1" type="ORF">HMPREF1555_01916</name>
</gene>